<evidence type="ECO:0000313" key="2">
    <source>
        <dbReference type="Proteomes" id="UP000292702"/>
    </source>
</evidence>
<evidence type="ECO:0008006" key="3">
    <source>
        <dbReference type="Google" id="ProtNLM"/>
    </source>
</evidence>
<gene>
    <name evidence="1" type="ORF">EIP91_001716</name>
</gene>
<comment type="caution">
    <text evidence="1">The sequence shown here is derived from an EMBL/GenBank/DDBJ whole genome shotgun (WGS) entry which is preliminary data.</text>
</comment>
<organism evidence="1 2">
    <name type="scientific">Steccherinum ochraceum</name>
    <dbReference type="NCBI Taxonomy" id="92696"/>
    <lineage>
        <taxon>Eukaryota</taxon>
        <taxon>Fungi</taxon>
        <taxon>Dikarya</taxon>
        <taxon>Basidiomycota</taxon>
        <taxon>Agaricomycotina</taxon>
        <taxon>Agaricomycetes</taxon>
        <taxon>Polyporales</taxon>
        <taxon>Steccherinaceae</taxon>
        <taxon>Steccherinum</taxon>
    </lineage>
</organism>
<dbReference type="Proteomes" id="UP000292702">
    <property type="component" value="Unassembled WGS sequence"/>
</dbReference>
<accession>A0A4R0RFY0</accession>
<keyword evidence="2" id="KW-1185">Reference proteome</keyword>
<proteinExistence type="predicted"/>
<sequence length="350" mass="38984">MPTLSSLPNELLLIIFSDAATNTNAGHITTTVGRACKTFHRLIRSSGIDVMYTSLRGMDHMKAFLDVIQDREIAQKRVHSLLVVVDRDRDTEDSPSDALSVLQSIISNISPSHLRTLFIHFPVRPEDATPCLQFSTVMPVLTDLHLSGIFASSSDGLPSRIPNLRHLQLLRIPELSPEHHDLACYLHAVAPHLTHFKLVSRLPAVDVMSQVSQDICNFQMSVFFRRTYARLGLDGDLEASTHAFPSSLEHIVVRFDSAPGDMKLVERRMAILLLGSLRDTAEAVKRDSALTLLPSENVLEYGSDGVGEDGRGYAAEFVRDWMRVNVGEELADWIQAEVAEDLELQELAWP</sequence>
<evidence type="ECO:0000313" key="1">
    <source>
        <dbReference type="EMBL" id="TCD66162.1"/>
    </source>
</evidence>
<protein>
    <recommendedName>
        <fullName evidence="3">F-box domain-containing protein</fullName>
    </recommendedName>
</protein>
<name>A0A4R0RFY0_9APHY</name>
<reference evidence="1 2" key="1">
    <citation type="submission" date="2018-11" db="EMBL/GenBank/DDBJ databases">
        <title>Genome assembly of Steccherinum ochraceum LE-BIN_3174, the white-rot fungus of the Steccherinaceae family (The Residual Polyporoid clade, Polyporales, Basidiomycota).</title>
        <authorList>
            <person name="Fedorova T.V."/>
            <person name="Glazunova O.A."/>
            <person name="Landesman E.O."/>
            <person name="Moiseenko K.V."/>
            <person name="Psurtseva N.V."/>
            <person name="Savinova O.S."/>
            <person name="Shakhova N.V."/>
            <person name="Tyazhelova T.V."/>
            <person name="Vasina D.V."/>
        </authorList>
    </citation>
    <scope>NUCLEOTIDE SEQUENCE [LARGE SCALE GENOMIC DNA]</scope>
    <source>
        <strain evidence="1 2">LE-BIN_3174</strain>
    </source>
</reference>
<dbReference type="EMBL" id="RWJN01000147">
    <property type="protein sequence ID" value="TCD66162.1"/>
    <property type="molecule type" value="Genomic_DNA"/>
</dbReference>
<dbReference type="AlphaFoldDB" id="A0A4R0RFY0"/>